<comment type="cofactor">
    <cofactor evidence="2">
        <name>Zn(2+)</name>
        <dbReference type="ChEBI" id="CHEBI:29105"/>
    </cofactor>
</comment>
<dbReference type="InterPro" id="IPR011249">
    <property type="entry name" value="Metalloenz_LuxS/M16"/>
</dbReference>
<evidence type="ECO:0000313" key="20">
    <source>
        <dbReference type="Proteomes" id="UP000812966"/>
    </source>
</evidence>
<dbReference type="FunFam" id="3.30.830.10:FF:000002">
    <property type="entry name" value="Mitochondrial-processing peptidase subunit beta"/>
    <property type="match status" value="1"/>
</dbReference>
<comment type="function">
    <text evidence="14">Catalytic subunit of the essential mitochondrial processing protease (MPP), which cleaves the mitochondrial sequence off newly imported precursors proteins. Preferentially, cleaves after an arginine at position P2.</text>
</comment>
<evidence type="ECO:0000256" key="4">
    <source>
        <dbReference type="ARBA" id="ARBA00007261"/>
    </source>
</evidence>
<evidence type="ECO:0000256" key="15">
    <source>
        <dbReference type="RuleBase" id="RU004447"/>
    </source>
</evidence>
<dbReference type="InterPro" id="IPR011765">
    <property type="entry name" value="Pept_M16_N"/>
</dbReference>
<evidence type="ECO:0000259" key="18">
    <source>
        <dbReference type="Pfam" id="PF05193"/>
    </source>
</evidence>
<dbReference type="SUPFAM" id="SSF63411">
    <property type="entry name" value="LuxS/MPP-like metallohydrolase"/>
    <property type="match status" value="2"/>
</dbReference>
<dbReference type="AlphaFoldDB" id="A0A8K0NRL2"/>
<dbReference type="GO" id="GO:0004222">
    <property type="term" value="F:metalloendopeptidase activity"/>
    <property type="evidence" value="ECO:0007669"/>
    <property type="project" value="UniProtKB-EC"/>
</dbReference>
<comment type="caution">
    <text evidence="19">The sequence shown here is derived from an EMBL/GenBank/DDBJ whole genome shotgun (WGS) entry which is preliminary data.</text>
</comment>
<keyword evidence="11" id="KW-0482">Metalloprotease</keyword>
<dbReference type="PANTHER" id="PTHR11851">
    <property type="entry name" value="METALLOPROTEASE"/>
    <property type="match status" value="1"/>
</dbReference>
<evidence type="ECO:0000256" key="3">
    <source>
        <dbReference type="ARBA" id="ARBA00004173"/>
    </source>
</evidence>
<dbReference type="EMBL" id="JABELV010000044">
    <property type="protein sequence ID" value="KAG7561890.1"/>
    <property type="molecule type" value="Genomic_DNA"/>
</dbReference>
<keyword evidence="8" id="KW-0378">Hydrolase</keyword>
<feature type="domain" description="Peptidase M16 N-terminal" evidence="17">
    <location>
        <begin position="48"/>
        <end position="195"/>
    </location>
</feature>
<evidence type="ECO:0000256" key="13">
    <source>
        <dbReference type="ARBA" id="ARBA00031018"/>
    </source>
</evidence>
<evidence type="ECO:0000256" key="6">
    <source>
        <dbReference type="ARBA" id="ARBA00022670"/>
    </source>
</evidence>
<name>A0A8K0NRL2_9TREE</name>
<evidence type="ECO:0000313" key="19">
    <source>
        <dbReference type="EMBL" id="KAG7561890.1"/>
    </source>
</evidence>
<evidence type="ECO:0000256" key="9">
    <source>
        <dbReference type="ARBA" id="ARBA00022833"/>
    </source>
</evidence>
<dbReference type="GO" id="GO:0046872">
    <property type="term" value="F:metal ion binding"/>
    <property type="evidence" value="ECO:0007669"/>
    <property type="project" value="UniProtKB-KW"/>
</dbReference>
<dbReference type="PROSITE" id="PS00143">
    <property type="entry name" value="INSULINASE"/>
    <property type="match status" value="1"/>
</dbReference>
<dbReference type="OrthoDB" id="10251424at2759"/>
<feature type="coiled-coil region" evidence="16">
    <location>
        <begin position="141"/>
        <end position="171"/>
    </location>
</feature>
<dbReference type="Pfam" id="PF00675">
    <property type="entry name" value="Peptidase_M16"/>
    <property type="match status" value="1"/>
</dbReference>
<evidence type="ECO:0000256" key="7">
    <source>
        <dbReference type="ARBA" id="ARBA00022723"/>
    </source>
</evidence>
<accession>A0A8K0NRL2</accession>
<dbReference type="Gene3D" id="3.30.830.10">
    <property type="entry name" value="Metalloenzyme, LuxS/M16 peptidase-like"/>
    <property type="match status" value="2"/>
</dbReference>
<reference evidence="19" key="1">
    <citation type="submission" date="2020-04" db="EMBL/GenBank/DDBJ databases">
        <title>Analysis of mating type loci in Filobasidium floriforme.</title>
        <authorList>
            <person name="Nowrousian M."/>
        </authorList>
    </citation>
    <scope>NUCLEOTIDE SEQUENCE</scope>
    <source>
        <strain evidence="19">CBS 6242</strain>
    </source>
</reference>
<comment type="catalytic activity">
    <reaction evidence="1">
        <text>Release of N-terminal transit peptides from precursor proteins imported into the mitochondrion, typically with Arg in position P2.</text>
        <dbReference type="EC" id="3.4.24.64"/>
    </reaction>
</comment>
<keyword evidence="20" id="KW-1185">Reference proteome</keyword>
<dbReference type="InterPro" id="IPR001431">
    <property type="entry name" value="Pept_M16_Zn_BS"/>
</dbReference>
<evidence type="ECO:0000256" key="2">
    <source>
        <dbReference type="ARBA" id="ARBA00001947"/>
    </source>
</evidence>
<evidence type="ECO:0000256" key="5">
    <source>
        <dbReference type="ARBA" id="ARBA00012299"/>
    </source>
</evidence>
<keyword evidence="16" id="KW-0175">Coiled coil</keyword>
<dbReference type="FunFam" id="3.30.830.10:FF:000001">
    <property type="entry name" value="Mitochondrial-processing peptidase subunit beta, mitochondrial"/>
    <property type="match status" value="1"/>
</dbReference>
<sequence>MLSRLALKQGKAVARQQPFRSLATVSPAASKYTDPVTHISTLSNGLTVATESHPHAQTATVGVWVDAGSRVDGQKASGSAHFLEHMAFKGTKNRTQRALELEVENIGAHLNAYTSREQTVYYAKAFQKDVPSAVGIISDILQNSKLEKDAIERERDVILREQEEVDKQLEEVVFDHLHAIAFAGQPLGQTILGPKDHINSISQGDLQSYINTNYTADRMVLVGAGAVDHQELCKLATEHFASLPQSSNPIALGQGAQPKTVFSGAEVRIRDDTMPTLNFAIAVEGVGWKSPDYFPMMVMSSIMGNWDRSLGASPLLSSKLSHIISSNNLANSFMSFSTSYSDTGLWGIYMTTENFTVVDDLTHFTLREWTRMSLSPTSVEVERAKSQLKASLLLGLDGTTAVAEDIGRQMVTTGKRFTPQEIARSIDAITVEDIQRCAKTYLWDKDIAIAAIGQTEGLLDYNRIRADMSSMIY</sequence>
<keyword evidence="7" id="KW-0479">Metal-binding</keyword>
<organism evidence="19 20">
    <name type="scientific">Filobasidium floriforme</name>
    <dbReference type="NCBI Taxonomy" id="5210"/>
    <lineage>
        <taxon>Eukaryota</taxon>
        <taxon>Fungi</taxon>
        <taxon>Dikarya</taxon>
        <taxon>Basidiomycota</taxon>
        <taxon>Agaricomycotina</taxon>
        <taxon>Tremellomycetes</taxon>
        <taxon>Filobasidiales</taxon>
        <taxon>Filobasidiaceae</taxon>
        <taxon>Filobasidium</taxon>
    </lineage>
</organism>
<keyword evidence="6" id="KW-0645">Protease</keyword>
<keyword evidence="12" id="KW-0496">Mitochondrion</keyword>
<protein>
    <recommendedName>
        <fullName evidence="5">mitochondrial processing peptidase</fullName>
        <ecNumber evidence="5">3.4.24.64</ecNumber>
    </recommendedName>
    <alternativeName>
        <fullName evidence="13">Beta-MPP</fullName>
    </alternativeName>
</protein>
<feature type="domain" description="Peptidase M16 C-terminal" evidence="18">
    <location>
        <begin position="200"/>
        <end position="388"/>
    </location>
</feature>
<gene>
    <name evidence="19" type="ORF">FFLO_02707</name>
</gene>
<keyword evidence="9" id="KW-0862">Zinc</keyword>
<comment type="subcellular location">
    <subcellularLocation>
        <location evidence="3">Mitochondrion</location>
    </subcellularLocation>
</comment>
<dbReference type="PANTHER" id="PTHR11851:SF149">
    <property type="entry name" value="GH01077P"/>
    <property type="match status" value="1"/>
</dbReference>
<dbReference type="Proteomes" id="UP000812966">
    <property type="component" value="Unassembled WGS sequence"/>
</dbReference>
<evidence type="ECO:0000259" key="17">
    <source>
        <dbReference type="Pfam" id="PF00675"/>
    </source>
</evidence>
<dbReference type="InterPro" id="IPR007863">
    <property type="entry name" value="Peptidase_M16_C"/>
</dbReference>
<comment type="similarity">
    <text evidence="4 15">Belongs to the peptidase M16 family.</text>
</comment>
<dbReference type="GO" id="GO:0005759">
    <property type="term" value="C:mitochondrial matrix"/>
    <property type="evidence" value="ECO:0007669"/>
    <property type="project" value="UniProtKB-ARBA"/>
</dbReference>
<evidence type="ECO:0000256" key="12">
    <source>
        <dbReference type="ARBA" id="ARBA00023128"/>
    </source>
</evidence>
<dbReference type="EC" id="3.4.24.64" evidence="5"/>
<evidence type="ECO:0000256" key="8">
    <source>
        <dbReference type="ARBA" id="ARBA00022801"/>
    </source>
</evidence>
<dbReference type="Pfam" id="PF05193">
    <property type="entry name" value="Peptidase_M16_C"/>
    <property type="match status" value="1"/>
</dbReference>
<dbReference type="InterPro" id="IPR050361">
    <property type="entry name" value="MPP/UQCRC_Complex"/>
</dbReference>
<evidence type="ECO:0000256" key="11">
    <source>
        <dbReference type="ARBA" id="ARBA00023049"/>
    </source>
</evidence>
<evidence type="ECO:0000256" key="1">
    <source>
        <dbReference type="ARBA" id="ARBA00001098"/>
    </source>
</evidence>
<keyword evidence="10" id="KW-0809">Transit peptide</keyword>
<evidence type="ECO:0000256" key="10">
    <source>
        <dbReference type="ARBA" id="ARBA00022946"/>
    </source>
</evidence>
<proteinExistence type="inferred from homology"/>
<dbReference type="GO" id="GO:0006627">
    <property type="term" value="P:protein processing involved in protein targeting to mitochondrion"/>
    <property type="evidence" value="ECO:0007669"/>
    <property type="project" value="TreeGrafter"/>
</dbReference>
<evidence type="ECO:0000256" key="14">
    <source>
        <dbReference type="ARBA" id="ARBA00045757"/>
    </source>
</evidence>
<evidence type="ECO:0000256" key="16">
    <source>
        <dbReference type="SAM" id="Coils"/>
    </source>
</evidence>